<dbReference type="InterPro" id="IPR011057">
    <property type="entry name" value="Mss4-like_sf"/>
</dbReference>
<evidence type="ECO:0000313" key="6">
    <source>
        <dbReference type="Proteomes" id="UP000326950"/>
    </source>
</evidence>
<dbReference type="Gene3D" id="3.90.1590.10">
    <property type="entry name" value="glutathione-dependent formaldehyde- activating enzyme (gfa)"/>
    <property type="match status" value="1"/>
</dbReference>
<name>A0A5N6UBJ8_ASPTM</name>
<comment type="similarity">
    <text evidence="1">Belongs to the Gfa family.</text>
</comment>
<keyword evidence="2" id="KW-0479">Metal-binding</keyword>
<dbReference type="GO" id="GO:0046872">
    <property type="term" value="F:metal ion binding"/>
    <property type="evidence" value="ECO:0007669"/>
    <property type="project" value="UniProtKB-KW"/>
</dbReference>
<feature type="domain" description="CENP-V/GFA" evidence="4">
    <location>
        <begin position="2"/>
        <end position="59"/>
    </location>
</feature>
<dbReference type="OrthoDB" id="9985472at2759"/>
<dbReference type="InterPro" id="IPR006913">
    <property type="entry name" value="CENP-V/GFA"/>
</dbReference>
<evidence type="ECO:0000256" key="2">
    <source>
        <dbReference type="ARBA" id="ARBA00022723"/>
    </source>
</evidence>
<evidence type="ECO:0000313" key="5">
    <source>
        <dbReference type="EMBL" id="KAE8155954.1"/>
    </source>
</evidence>
<evidence type="ECO:0000256" key="3">
    <source>
        <dbReference type="ARBA" id="ARBA00022833"/>
    </source>
</evidence>
<accession>A0A5N6UBJ8</accession>
<dbReference type="SUPFAM" id="SSF51316">
    <property type="entry name" value="Mss4-like"/>
    <property type="match status" value="1"/>
</dbReference>
<dbReference type="EMBL" id="ML738789">
    <property type="protein sequence ID" value="KAE8155954.1"/>
    <property type="molecule type" value="Genomic_DNA"/>
</dbReference>
<keyword evidence="6" id="KW-1185">Reference proteome</keyword>
<protein>
    <recommendedName>
        <fullName evidence="4">CENP-V/GFA domain-containing protein</fullName>
    </recommendedName>
</protein>
<reference evidence="5 6" key="1">
    <citation type="submission" date="2019-04" db="EMBL/GenBank/DDBJ databases">
        <title>Friends and foes A comparative genomics study of 23 Aspergillus species from section Flavi.</title>
        <authorList>
            <consortium name="DOE Joint Genome Institute"/>
            <person name="Kjaerbolling I."/>
            <person name="Vesth T."/>
            <person name="Frisvad J.C."/>
            <person name="Nybo J.L."/>
            <person name="Theobald S."/>
            <person name="Kildgaard S."/>
            <person name="Isbrandt T."/>
            <person name="Kuo A."/>
            <person name="Sato A."/>
            <person name="Lyhne E.K."/>
            <person name="Kogle M.E."/>
            <person name="Wiebenga A."/>
            <person name="Kun R.S."/>
            <person name="Lubbers R.J."/>
            <person name="Makela M.R."/>
            <person name="Barry K."/>
            <person name="Chovatia M."/>
            <person name="Clum A."/>
            <person name="Daum C."/>
            <person name="Haridas S."/>
            <person name="He G."/>
            <person name="LaButti K."/>
            <person name="Lipzen A."/>
            <person name="Mondo S."/>
            <person name="Riley R."/>
            <person name="Salamov A."/>
            <person name="Simmons B.A."/>
            <person name="Magnuson J.K."/>
            <person name="Henrissat B."/>
            <person name="Mortensen U.H."/>
            <person name="Larsen T.O."/>
            <person name="Devries R.P."/>
            <person name="Grigoriev I.V."/>
            <person name="Machida M."/>
            <person name="Baker S.E."/>
            <person name="Andersen M.R."/>
        </authorList>
    </citation>
    <scope>NUCLEOTIDE SEQUENCE [LARGE SCALE GENOMIC DNA]</scope>
    <source>
        <strain evidence="5 6">CBS 117626</strain>
    </source>
</reference>
<dbReference type="Proteomes" id="UP000326950">
    <property type="component" value="Unassembled WGS sequence"/>
</dbReference>
<evidence type="ECO:0000259" key="4">
    <source>
        <dbReference type="Pfam" id="PF04828"/>
    </source>
</evidence>
<dbReference type="Pfam" id="PF04828">
    <property type="entry name" value="GFA"/>
    <property type="match status" value="1"/>
</dbReference>
<organism evidence="5 6">
    <name type="scientific">Aspergillus tamarii</name>
    <dbReference type="NCBI Taxonomy" id="41984"/>
    <lineage>
        <taxon>Eukaryota</taxon>
        <taxon>Fungi</taxon>
        <taxon>Dikarya</taxon>
        <taxon>Ascomycota</taxon>
        <taxon>Pezizomycotina</taxon>
        <taxon>Eurotiomycetes</taxon>
        <taxon>Eurotiomycetidae</taxon>
        <taxon>Eurotiales</taxon>
        <taxon>Aspergillaceae</taxon>
        <taxon>Aspergillus</taxon>
        <taxon>Aspergillus subgen. Circumdati</taxon>
    </lineage>
</organism>
<gene>
    <name evidence="5" type="ORF">BDV40DRAFT_282491</name>
</gene>
<proteinExistence type="inferred from homology"/>
<keyword evidence="3" id="KW-0862">Zinc</keyword>
<dbReference type="GO" id="GO:0016846">
    <property type="term" value="F:carbon-sulfur lyase activity"/>
    <property type="evidence" value="ECO:0007669"/>
    <property type="project" value="InterPro"/>
</dbReference>
<dbReference type="AlphaFoldDB" id="A0A5N6UBJ8"/>
<evidence type="ECO:0000256" key="1">
    <source>
        <dbReference type="ARBA" id="ARBA00005495"/>
    </source>
</evidence>
<sequence>MTHETGMNLKTHFCENCGGLLYKTADRKEFEGAVIVLAGTLDDAEDFEKAKPEAEFFVKHRAGWWPNLSFATQLEDFD</sequence>